<gene>
    <name evidence="12" type="ORF">H8L47_10055</name>
</gene>
<protein>
    <recommendedName>
        <fullName evidence="3">beta-N-acetylhexosaminidase</fullName>
        <ecNumber evidence="3">3.2.1.52</ecNumber>
    </recommendedName>
    <alternativeName>
        <fullName evidence="6">Beta-N-acetylhexosaminidase</fullName>
    </alternativeName>
    <alternativeName>
        <fullName evidence="7">N-acetyl-beta-glucosaminidase</fullName>
    </alternativeName>
</protein>
<evidence type="ECO:0000313" key="12">
    <source>
        <dbReference type="EMBL" id="MBC3907910.1"/>
    </source>
</evidence>
<evidence type="ECO:0000256" key="6">
    <source>
        <dbReference type="ARBA" id="ARBA00030512"/>
    </source>
</evidence>
<dbReference type="PANTHER" id="PTHR22600">
    <property type="entry name" value="BETA-HEXOSAMINIDASE"/>
    <property type="match status" value="1"/>
</dbReference>
<dbReference type="PRINTS" id="PR00738">
    <property type="entry name" value="GLHYDRLASE20"/>
</dbReference>
<dbReference type="PIRSF" id="PIRSF001093">
    <property type="entry name" value="B-hxosamndse_ab_euk"/>
    <property type="match status" value="1"/>
</dbReference>
<evidence type="ECO:0000259" key="9">
    <source>
        <dbReference type="Pfam" id="PF00728"/>
    </source>
</evidence>
<feature type="domain" description="GH29D-like beta-sandwich" evidence="11">
    <location>
        <begin position="557"/>
        <end position="617"/>
    </location>
</feature>
<dbReference type="InterPro" id="IPR029018">
    <property type="entry name" value="Hex-like_dom2"/>
</dbReference>
<evidence type="ECO:0000256" key="4">
    <source>
        <dbReference type="ARBA" id="ARBA00022801"/>
    </source>
</evidence>
<dbReference type="InterPro" id="IPR025705">
    <property type="entry name" value="Beta_hexosaminidase_sua/sub"/>
</dbReference>
<accession>A0ABR6Z834</accession>
<feature type="domain" description="Glycoside hydrolase family 20 catalytic" evidence="9">
    <location>
        <begin position="168"/>
        <end position="512"/>
    </location>
</feature>
<dbReference type="PANTHER" id="PTHR22600:SF57">
    <property type="entry name" value="BETA-N-ACETYLHEXOSAMINIDASE"/>
    <property type="match status" value="1"/>
</dbReference>
<evidence type="ECO:0000256" key="5">
    <source>
        <dbReference type="ARBA" id="ARBA00023295"/>
    </source>
</evidence>
<dbReference type="Gene3D" id="3.30.379.10">
    <property type="entry name" value="Chitobiase/beta-hexosaminidase domain 2-like"/>
    <property type="match status" value="1"/>
</dbReference>
<comment type="caution">
    <text evidence="12">The sequence shown here is derived from an EMBL/GenBank/DDBJ whole genome shotgun (WGS) entry which is preliminary data.</text>
</comment>
<evidence type="ECO:0000256" key="3">
    <source>
        <dbReference type="ARBA" id="ARBA00012663"/>
    </source>
</evidence>
<dbReference type="InterPro" id="IPR015882">
    <property type="entry name" value="HEX_bac_N"/>
</dbReference>
<dbReference type="CDD" id="cd06563">
    <property type="entry name" value="GH20_chitobiase-like"/>
    <property type="match status" value="1"/>
</dbReference>
<evidence type="ECO:0000256" key="1">
    <source>
        <dbReference type="ARBA" id="ARBA00001231"/>
    </source>
</evidence>
<evidence type="ECO:0000313" key="13">
    <source>
        <dbReference type="Proteomes" id="UP000646911"/>
    </source>
</evidence>
<name>A0ABR6Z834_9BURK</name>
<dbReference type="Pfam" id="PF02838">
    <property type="entry name" value="Glyco_hydro_20b"/>
    <property type="match status" value="1"/>
</dbReference>
<keyword evidence="5" id="KW-0326">Glycosidase</keyword>
<evidence type="ECO:0000256" key="8">
    <source>
        <dbReference type="SAM" id="SignalP"/>
    </source>
</evidence>
<dbReference type="EC" id="3.2.1.52" evidence="3"/>
<dbReference type="RefSeq" id="WP_186953470.1">
    <property type="nucleotide sequence ID" value="NZ_JACOFX010000004.1"/>
</dbReference>
<dbReference type="InterPro" id="IPR017853">
    <property type="entry name" value="GH"/>
</dbReference>
<proteinExistence type="inferred from homology"/>
<keyword evidence="8" id="KW-0732">Signal</keyword>
<dbReference type="EMBL" id="JACOFX010000004">
    <property type="protein sequence ID" value="MBC3907910.1"/>
    <property type="molecule type" value="Genomic_DNA"/>
</dbReference>
<organism evidence="12 13">
    <name type="scientific">Undibacterium umbellatum</name>
    <dbReference type="NCBI Taxonomy" id="2762300"/>
    <lineage>
        <taxon>Bacteria</taxon>
        <taxon>Pseudomonadati</taxon>
        <taxon>Pseudomonadota</taxon>
        <taxon>Betaproteobacteria</taxon>
        <taxon>Burkholderiales</taxon>
        <taxon>Oxalobacteraceae</taxon>
        <taxon>Undibacterium</taxon>
    </lineage>
</organism>
<keyword evidence="4" id="KW-0378">Hydrolase</keyword>
<dbReference type="InterPro" id="IPR015883">
    <property type="entry name" value="Glyco_hydro_20_cat"/>
</dbReference>
<reference evidence="12 13" key="1">
    <citation type="submission" date="2020-08" db="EMBL/GenBank/DDBJ databases">
        <title>Novel species isolated from subtropical streams in China.</title>
        <authorList>
            <person name="Lu H."/>
        </authorList>
    </citation>
    <scope>NUCLEOTIDE SEQUENCE [LARGE SCALE GENOMIC DNA]</scope>
    <source>
        <strain evidence="12 13">NL8W</strain>
    </source>
</reference>
<dbReference type="InterPro" id="IPR059177">
    <property type="entry name" value="GH29D-like_dom"/>
</dbReference>
<keyword evidence="13" id="KW-1185">Reference proteome</keyword>
<dbReference type="Pfam" id="PF00728">
    <property type="entry name" value="Glyco_hydro_20"/>
    <property type="match status" value="1"/>
</dbReference>
<dbReference type="Pfam" id="PF13290">
    <property type="entry name" value="CHB_HEX_C_1"/>
    <property type="match status" value="1"/>
</dbReference>
<evidence type="ECO:0000259" key="11">
    <source>
        <dbReference type="Pfam" id="PF13290"/>
    </source>
</evidence>
<evidence type="ECO:0000256" key="7">
    <source>
        <dbReference type="ARBA" id="ARBA00033000"/>
    </source>
</evidence>
<dbReference type="SUPFAM" id="SSF55545">
    <property type="entry name" value="beta-N-acetylhexosaminidase-like domain"/>
    <property type="match status" value="1"/>
</dbReference>
<dbReference type="Gene3D" id="3.20.20.80">
    <property type="entry name" value="Glycosidases"/>
    <property type="match status" value="1"/>
</dbReference>
<sequence>MSYQVLAVLTLCSGIFCVNSFAGQLEKPGEKSHALAVIPKPASQQLGQGSFSLSGKTRLFASDAAALSNASLLNDRLEQTLGFRLAVLQKLPGKGDANYLLLKTEAQSTNKQSQDEAYALAINPQSIALKGSPAGQFYGMQTLLQMLPAKASDVARLPAASIADNPRFSWRGMHLDVGRHMVSVEFIKKFLDQMAFYKMNTFHWHLTEDQGWRIEIKAYPKLTEVGGWRKESTLKRHVEPYIGDGKPYGGFYTQEQIKEVVAYAAARHITVVPEIELPGHAQAALAAYPELACTPGPFEVATNWGIFEDIFCPSEATFHFLENVLTEVMALFPGQYLHIGGDEVPKARWKKSALAQEVMRREGLKNEEELQSWFIRRVEKFINSKGKRLIGWDEILEGGLAPNATVMSWRGEDGGIAAARQGHDVIMSPTSHCYFDAGQGPKEQESWELGGELPIEKVYAYNPVPAVLKAEEQRHVKGVQANIWTEYLSKPEMIEYMAFPRLLAMAEVAWTAQQGKEYASFEKRLEAHYPRLQQAGLAYRIPRPIGLPAQVNAMDKTHTLALHAPVAGSKMYYTVDGTVPDTSSPQYIRPLVIAVKPGQDSLVQVLTVSPDGRHSAVQRSVIRSAGIVQK</sequence>
<comment type="catalytic activity">
    <reaction evidence="1">
        <text>Hydrolysis of terminal non-reducing N-acetyl-D-hexosamine residues in N-acetyl-beta-D-hexosaminides.</text>
        <dbReference type="EC" id="3.2.1.52"/>
    </reaction>
</comment>
<evidence type="ECO:0000259" key="10">
    <source>
        <dbReference type="Pfam" id="PF02838"/>
    </source>
</evidence>
<feature type="domain" description="Beta-hexosaminidase bacterial type N-terminal" evidence="10">
    <location>
        <begin position="36"/>
        <end position="164"/>
    </location>
</feature>
<comment type="similarity">
    <text evidence="2">Belongs to the glycosyl hydrolase 20 family.</text>
</comment>
<feature type="signal peptide" evidence="8">
    <location>
        <begin position="1"/>
        <end position="22"/>
    </location>
</feature>
<dbReference type="SUPFAM" id="SSF51445">
    <property type="entry name" value="(Trans)glycosidases"/>
    <property type="match status" value="1"/>
</dbReference>
<evidence type="ECO:0000256" key="2">
    <source>
        <dbReference type="ARBA" id="ARBA00006285"/>
    </source>
</evidence>
<dbReference type="Proteomes" id="UP000646911">
    <property type="component" value="Unassembled WGS sequence"/>
</dbReference>
<feature type="chain" id="PRO_5047012740" description="beta-N-acetylhexosaminidase" evidence="8">
    <location>
        <begin position="23"/>
        <end position="630"/>
    </location>
</feature>